<dbReference type="InterPro" id="IPR036259">
    <property type="entry name" value="MFS_trans_sf"/>
</dbReference>
<keyword evidence="3" id="KW-0813">Transport</keyword>
<dbReference type="EMBL" id="JADAQX010000194">
    <property type="protein sequence ID" value="KAF8821326.1"/>
    <property type="molecule type" value="Genomic_DNA"/>
</dbReference>
<evidence type="ECO:0000313" key="9">
    <source>
        <dbReference type="Proteomes" id="UP000823046"/>
    </source>
</evidence>
<evidence type="ECO:0000256" key="1">
    <source>
        <dbReference type="ARBA" id="ARBA00004141"/>
    </source>
</evidence>
<keyword evidence="9" id="KW-1185">Reference proteome</keyword>
<gene>
    <name evidence="8" type="ORF">IE077_004354</name>
</gene>
<feature type="transmembrane region" description="Helical" evidence="7">
    <location>
        <begin position="276"/>
        <end position="296"/>
    </location>
</feature>
<dbReference type="PANTHER" id="PTHR31585">
    <property type="entry name" value="FOLATE-BIOPTERIN TRANSPORTER 1, CHLOROPLASTIC"/>
    <property type="match status" value="1"/>
</dbReference>
<evidence type="ECO:0000313" key="8">
    <source>
        <dbReference type="EMBL" id="KAF8821326.1"/>
    </source>
</evidence>
<organism evidence="8 9">
    <name type="scientific">Cardiosporidium cionae</name>
    <dbReference type="NCBI Taxonomy" id="476202"/>
    <lineage>
        <taxon>Eukaryota</taxon>
        <taxon>Sar</taxon>
        <taxon>Alveolata</taxon>
        <taxon>Apicomplexa</taxon>
        <taxon>Aconoidasida</taxon>
        <taxon>Nephromycida</taxon>
        <taxon>Cardiosporidium</taxon>
    </lineage>
</organism>
<dbReference type="SUPFAM" id="SSF103473">
    <property type="entry name" value="MFS general substrate transporter"/>
    <property type="match status" value="1"/>
</dbReference>
<proteinExistence type="inferred from homology"/>
<dbReference type="InterPro" id="IPR004324">
    <property type="entry name" value="FBT"/>
</dbReference>
<dbReference type="PANTHER" id="PTHR31585:SF51">
    <property type="entry name" value="TRANSPORTER, PUTATIVE-RELATED"/>
    <property type="match status" value="1"/>
</dbReference>
<reference evidence="8 9" key="1">
    <citation type="journal article" date="2020" name="bioRxiv">
        <title>Metabolic contributions of an alphaproteobacterial endosymbiont in the apicomplexan Cardiosporidium cionae.</title>
        <authorList>
            <person name="Hunter E.S."/>
            <person name="Paight C.J."/>
            <person name="Lane C.E."/>
        </authorList>
    </citation>
    <scope>NUCLEOTIDE SEQUENCE [LARGE SCALE GENOMIC DNA]</scope>
    <source>
        <strain evidence="8">ESH_2018</strain>
    </source>
</reference>
<evidence type="ECO:0000256" key="6">
    <source>
        <dbReference type="ARBA" id="ARBA00023136"/>
    </source>
</evidence>
<dbReference type="Pfam" id="PF03092">
    <property type="entry name" value="BT1"/>
    <property type="match status" value="1"/>
</dbReference>
<dbReference type="NCBIfam" id="TIGR00788">
    <property type="entry name" value="fbt"/>
    <property type="match status" value="1"/>
</dbReference>
<dbReference type="InterPro" id="IPR039309">
    <property type="entry name" value="BT1"/>
</dbReference>
<protein>
    <submittedName>
        <fullName evidence="8">BT1 family protein</fullName>
    </submittedName>
</protein>
<comment type="caution">
    <text evidence="8">The sequence shown here is derived from an EMBL/GenBank/DDBJ whole genome shotgun (WGS) entry which is preliminary data.</text>
</comment>
<keyword evidence="4 7" id="KW-0812">Transmembrane</keyword>
<feature type="transmembrane region" description="Helical" evidence="7">
    <location>
        <begin position="41"/>
        <end position="63"/>
    </location>
</feature>
<comment type="subcellular location">
    <subcellularLocation>
        <location evidence="1">Membrane</location>
        <topology evidence="1">Multi-pass membrane protein</topology>
    </subcellularLocation>
</comment>
<accession>A0ABQ7JBI2</accession>
<keyword evidence="6 7" id="KW-0472">Membrane</keyword>
<comment type="similarity">
    <text evidence="2">Belongs to the major facilitator superfamily. Folate-biopterin transporter (TC 2.A.71) family.</text>
</comment>
<feature type="transmembrane region" description="Helical" evidence="7">
    <location>
        <begin position="112"/>
        <end position="132"/>
    </location>
</feature>
<evidence type="ECO:0000256" key="5">
    <source>
        <dbReference type="ARBA" id="ARBA00022989"/>
    </source>
</evidence>
<feature type="transmembrane region" description="Helical" evidence="7">
    <location>
        <begin position="376"/>
        <end position="395"/>
    </location>
</feature>
<sequence>MEKDSFMQRSAKKLQKSVSSFDPKHMIAFVKRINAICGSRFVMLLASVYFGIKGVVYYFAYYVELPYYRQAQLSGPVQELNSAIATTPWSLKGLVGVVSDVFPLLGYHKRTYMIISSIVGTAAAISLSFYPIENVRSFPGAPAMLLFLIHFQMSSQDLLCEGKYVEVMKKKPETKNDLVTFVWFCSTVGAIIPSLLVGPISDSIGAQYNFFFFIPFCLQPLIFLFGGGMIDDKVPPEESNVIQWDKLRREARPIILAISMASGAMLLVIVGLFGNLFVNLIVSVVISIILCGMGYICMPRLLADCNLYMFLQELLYVNISGALDYFYTADADCVFNGPHFDFTFYRTYTQIVALIASILGIFLFQNVMHSWSFRSVFWITTMLRVVASLFDLVLVRRWNIAIGIGDKTMYMFGDAIIYNVVYMMNFLPAVILTSKICPKNLEATVYSILAGYQNNGQNAAKFIGSYVITAFGIKTINTPTSVCNYSNLYALVVFCHFFLPLLTIPLTFVLIPDAKISDELLHEDPYEAIED</sequence>
<dbReference type="Proteomes" id="UP000823046">
    <property type="component" value="Unassembled WGS sequence"/>
</dbReference>
<feature type="transmembrane region" description="Helical" evidence="7">
    <location>
        <begin position="347"/>
        <end position="364"/>
    </location>
</feature>
<evidence type="ECO:0000256" key="7">
    <source>
        <dbReference type="SAM" id="Phobius"/>
    </source>
</evidence>
<dbReference type="Gene3D" id="1.20.1250.20">
    <property type="entry name" value="MFS general substrate transporter like domains"/>
    <property type="match status" value="1"/>
</dbReference>
<feature type="transmembrane region" description="Helical" evidence="7">
    <location>
        <begin position="138"/>
        <end position="158"/>
    </location>
</feature>
<evidence type="ECO:0000256" key="4">
    <source>
        <dbReference type="ARBA" id="ARBA00022692"/>
    </source>
</evidence>
<feature type="transmembrane region" description="Helical" evidence="7">
    <location>
        <begin position="415"/>
        <end position="437"/>
    </location>
</feature>
<feature type="transmembrane region" description="Helical" evidence="7">
    <location>
        <begin position="178"/>
        <end position="198"/>
    </location>
</feature>
<keyword evidence="5 7" id="KW-1133">Transmembrane helix</keyword>
<name>A0ABQ7JBI2_9APIC</name>
<feature type="transmembrane region" description="Helical" evidence="7">
    <location>
        <begin position="251"/>
        <end position="270"/>
    </location>
</feature>
<evidence type="ECO:0000256" key="2">
    <source>
        <dbReference type="ARBA" id="ARBA00007015"/>
    </source>
</evidence>
<evidence type="ECO:0000256" key="3">
    <source>
        <dbReference type="ARBA" id="ARBA00022448"/>
    </source>
</evidence>
<feature type="transmembrane region" description="Helical" evidence="7">
    <location>
        <begin position="210"/>
        <end position="230"/>
    </location>
</feature>
<feature type="transmembrane region" description="Helical" evidence="7">
    <location>
        <begin position="488"/>
        <end position="511"/>
    </location>
</feature>